<gene>
    <name evidence="3" type="ORF">CALCODRAFT_486593</name>
</gene>
<reference evidence="3 4" key="1">
    <citation type="journal article" date="2016" name="Mol. Biol. Evol.">
        <title>Comparative Genomics of Early-Diverging Mushroom-Forming Fungi Provides Insights into the Origins of Lignocellulose Decay Capabilities.</title>
        <authorList>
            <person name="Nagy L.G."/>
            <person name="Riley R."/>
            <person name="Tritt A."/>
            <person name="Adam C."/>
            <person name="Daum C."/>
            <person name="Floudas D."/>
            <person name="Sun H."/>
            <person name="Yadav J.S."/>
            <person name="Pangilinan J."/>
            <person name="Larsson K.H."/>
            <person name="Matsuura K."/>
            <person name="Barry K."/>
            <person name="Labutti K."/>
            <person name="Kuo R."/>
            <person name="Ohm R.A."/>
            <person name="Bhattacharya S.S."/>
            <person name="Shirouzu T."/>
            <person name="Yoshinaga Y."/>
            <person name="Martin F.M."/>
            <person name="Grigoriev I.V."/>
            <person name="Hibbett D.S."/>
        </authorList>
    </citation>
    <scope>NUCLEOTIDE SEQUENCE [LARGE SCALE GENOMIC DNA]</scope>
    <source>
        <strain evidence="3 4">HHB12733</strain>
    </source>
</reference>
<dbReference type="InParanoid" id="A0A165DMU2"/>
<dbReference type="EMBL" id="KV424045">
    <property type="protein sequence ID" value="KZT53154.1"/>
    <property type="molecule type" value="Genomic_DNA"/>
</dbReference>
<dbReference type="InterPro" id="IPR045341">
    <property type="entry name" value="DUF6532"/>
</dbReference>
<evidence type="ECO:0000259" key="2">
    <source>
        <dbReference type="Pfam" id="PF20149"/>
    </source>
</evidence>
<evidence type="ECO:0000313" key="4">
    <source>
        <dbReference type="Proteomes" id="UP000076842"/>
    </source>
</evidence>
<organism evidence="3 4">
    <name type="scientific">Calocera cornea HHB12733</name>
    <dbReference type="NCBI Taxonomy" id="1353952"/>
    <lineage>
        <taxon>Eukaryota</taxon>
        <taxon>Fungi</taxon>
        <taxon>Dikarya</taxon>
        <taxon>Basidiomycota</taxon>
        <taxon>Agaricomycotina</taxon>
        <taxon>Dacrymycetes</taxon>
        <taxon>Dacrymycetales</taxon>
        <taxon>Dacrymycetaceae</taxon>
        <taxon>Calocera</taxon>
    </lineage>
</organism>
<proteinExistence type="predicted"/>
<sequence length="177" mass="19801">MVPVAEPVLSRTPVGSRTDEPPLKRPQYKKLTASGIDEAARKVLAQANEIFRVNFLIHGPYQPPMNSTRLAIDSWTEACEVLERPLPATEEILRILDHVVKEWSTGVHKPSDFSQASASAKYGYHISCLAKFETVNADGLAKLRERLYVQGCYRAGVSAEKEEEAIMPLMSDEDFLR</sequence>
<dbReference type="AlphaFoldDB" id="A0A165DMU2"/>
<evidence type="ECO:0000313" key="3">
    <source>
        <dbReference type="EMBL" id="KZT53154.1"/>
    </source>
</evidence>
<evidence type="ECO:0000256" key="1">
    <source>
        <dbReference type="SAM" id="MobiDB-lite"/>
    </source>
</evidence>
<dbReference type="OrthoDB" id="3192693at2759"/>
<dbReference type="Proteomes" id="UP000076842">
    <property type="component" value="Unassembled WGS sequence"/>
</dbReference>
<accession>A0A165DMU2</accession>
<protein>
    <recommendedName>
        <fullName evidence="2">DUF6532 domain-containing protein</fullName>
    </recommendedName>
</protein>
<keyword evidence="4" id="KW-1185">Reference proteome</keyword>
<feature type="domain" description="DUF6532" evidence="2">
    <location>
        <begin position="92"/>
        <end position="132"/>
    </location>
</feature>
<feature type="region of interest" description="Disordered" evidence="1">
    <location>
        <begin position="1"/>
        <end position="24"/>
    </location>
</feature>
<dbReference type="Pfam" id="PF20149">
    <property type="entry name" value="DUF6532"/>
    <property type="match status" value="1"/>
</dbReference>
<name>A0A165DMU2_9BASI</name>